<accession>A0A3L9XZ43</accession>
<dbReference type="EMBL" id="RCNT01000006">
    <property type="protein sequence ID" value="RMA41814.1"/>
    <property type="molecule type" value="Genomic_DNA"/>
</dbReference>
<sequence>MYEVKTEGRKRRKSRKGGKLRTAGRILGKVALAPFRLGKAVILRPRMVMAAGLVGGVLYVGTPHVGWDYQCNHPTRGGQPCLSVSYCAYYGFQGRRVTFPDYGEPCRLIGFVPVDWEKLGADVRELVMSYVREL</sequence>
<protein>
    <submittedName>
        <fullName evidence="1">Uncharacterized protein</fullName>
    </submittedName>
</protein>
<reference evidence="1 2" key="1">
    <citation type="submission" date="2018-10" db="EMBL/GenBank/DDBJ databases">
        <authorList>
            <person name="Jung H.S."/>
            <person name="Jeon C.O."/>
        </authorList>
    </citation>
    <scope>NUCLEOTIDE SEQUENCE [LARGE SCALE GENOMIC DNA]</scope>
    <source>
        <strain evidence="1 2">MA-7-27</strain>
    </source>
</reference>
<proteinExistence type="predicted"/>
<evidence type="ECO:0000313" key="2">
    <source>
        <dbReference type="Proteomes" id="UP000281343"/>
    </source>
</evidence>
<name>A0A3L9XZ43_9RHOB</name>
<dbReference type="AlphaFoldDB" id="A0A3L9XZ43"/>
<dbReference type="Proteomes" id="UP000281343">
    <property type="component" value="Unassembled WGS sequence"/>
</dbReference>
<keyword evidence="2" id="KW-1185">Reference proteome</keyword>
<gene>
    <name evidence="1" type="ORF">D9R08_13225</name>
</gene>
<evidence type="ECO:0000313" key="1">
    <source>
        <dbReference type="EMBL" id="RMA41814.1"/>
    </source>
</evidence>
<comment type="caution">
    <text evidence="1">The sequence shown here is derived from an EMBL/GenBank/DDBJ whole genome shotgun (WGS) entry which is preliminary data.</text>
</comment>
<organism evidence="1 2">
    <name type="scientific">Rhodophyticola porphyridii</name>
    <dbReference type="NCBI Taxonomy" id="1852017"/>
    <lineage>
        <taxon>Bacteria</taxon>
        <taxon>Pseudomonadati</taxon>
        <taxon>Pseudomonadota</taxon>
        <taxon>Alphaproteobacteria</taxon>
        <taxon>Rhodobacterales</taxon>
        <taxon>Roseobacteraceae</taxon>
        <taxon>Rhodophyticola</taxon>
    </lineage>
</organism>